<dbReference type="EC" id="1.14.11.-" evidence="3"/>
<dbReference type="GO" id="GO:0005730">
    <property type="term" value="C:nucleolus"/>
    <property type="evidence" value="ECO:0007669"/>
    <property type="project" value="TreeGrafter"/>
</dbReference>
<keyword evidence="3" id="KW-0805">Transcription regulation</keyword>
<comment type="subcellular location">
    <subcellularLocation>
        <location evidence="3">Nucleus</location>
    </subcellularLocation>
</comment>
<sequence>MEEGGQLHGKPYEWRAGEEPSRFVDERSSILPLVKEADRKARTGKALLKQMLAPLTVEDFEANHYQKSAALIKRSECLDFYSNYFTLESLQSILRSNDLQFMENLTLNKIVTKKGKRVRRNVNSNYDGTSDYVKHKDVWRRVNEDGCSMRVLHPQRYSPKLLRMIVALEEHFECLVGCNLYYTPPGSQGFAAHYDDVDVFVLQVKGKKTWSLFPSPSEQDILPLFSSNDFDEEDLGKPTEVEIQPGDLLYLPRGAIHRARTGSSESSLHLTISANHLHTWANLLEHALPEALREASTNCVALRQTPPRGYFKYMGASNADTLDAKRQEFLAKAEGLSALVLDYVTSGSAGDEGDDTPMDHAVDRMNAKFQEGRMFPLFGKGVRTPGGNGKRKLADPDDQELVKLDPQTELQLRKQGCARLMVEGERAILSHCFNNSIEDHASGVERQWANNPATDSRLGFQIEDAGLLEAITRAIKPSKVEDFPVEKGEEDVRNEILNAALTAGILEIVSPNKDKKQRV</sequence>
<keyword evidence="3" id="KW-0223">Dioxygenase</keyword>
<organism evidence="5 6">
    <name type="scientific">Chloropicon primus</name>
    <dbReference type="NCBI Taxonomy" id="1764295"/>
    <lineage>
        <taxon>Eukaryota</taxon>
        <taxon>Viridiplantae</taxon>
        <taxon>Chlorophyta</taxon>
        <taxon>Chloropicophyceae</taxon>
        <taxon>Chloropicales</taxon>
        <taxon>Chloropicaceae</taxon>
        <taxon>Chloropicon</taxon>
    </lineage>
</organism>
<comment type="function">
    <text evidence="3">Oxygenase that can act as both a histone lysine demethylase and a ribosomal histidine hydroxylase.</text>
</comment>
<dbReference type="InterPro" id="IPR039994">
    <property type="entry name" value="NO66-like"/>
</dbReference>
<name>A0A5B8MXG1_9CHLO</name>
<accession>A0A5B8MXG1</accession>
<evidence type="ECO:0000256" key="2">
    <source>
        <dbReference type="ARBA" id="ARBA00023004"/>
    </source>
</evidence>
<keyword evidence="1 3" id="KW-0479">Metal-binding</keyword>
<dbReference type="OrthoDB" id="425950at2759"/>
<dbReference type="PROSITE" id="PS51184">
    <property type="entry name" value="JMJC"/>
    <property type="match status" value="1"/>
</dbReference>
<dbReference type="SUPFAM" id="SSF51197">
    <property type="entry name" value="Clavaminate synthase-like"/>
    <property type="match status" value="1"/>
</dbReference>
<dbReference type="EMBL" id="CP031045">
    <property type="protein sequence ID" value="QDZ24212.1"/>
    <property type="molecule type" value="Genomic_DNA"/>
</dbReference>
<evidence type="ECO:0000313" key="5">
    <source>
        <dbReference type="EMBL" id="QDZ24212.1"/>
    </source>
</evidence>
<keyword evidence="6" id="KW-1185">Reference proteome</keyword>
<dbReference type="Proteomes" id="UP000316726">
    <property type="component" value="Chromosome 12"/>
</dbReference>
<keyword evidence="3" id="KW-0804">Transcription</keyword>
<protein>
    <recommendedName>
        <fullName evidence="3">Bifunctional lysine-specific demethylase and histidyl-hydroxylase</fullName>
        <ecNumber evidence="3">1.14.11.-</ecNumber>
    </recommendedName>
</protein>
<keyword evidence="3" id="KW-0539">Nucleus</keyword>
<evidence type="ECO:0000256" key="3">
    <source>
        <dbReference type="RuleBase" id="RU366061"/>
    </source>
</evidence>
<keyword evidence="3" id="KW-0560">Oxidoreductase</keyword>
<gene>
    <name evidence="5" type="ORF">A3770_12p67300</name>
</gene>
<dbReference type="InterPro" id="IPR003347">
    <property type="entry name" value="JmjC_dom"/>
</dbReference>
<feature type="domain" description="JmjC" evidence="4">
    <location>
        <begin position="147"/>
        <end position="291"/>
    </location>
</feature>
<dbReference type="Pfam" id="PF08007">
    <property type="entry name" value="JmjC_2"/>
    <property type="match status" value="1"/>
</dbReference>
<evidence type="ECO:0000256" key="1">
    <source>
        <dbReference type="ARBA" id="ARBA00022723"/>
    </source>
</evidence>
<keyword evidence="2 3" id="KW-0408">Iron</keyword>
<dbReference type="Gene3D" id="3.90.930.40">
    <property type="match status" value="1"/>
</dbReference>
<comment type="similarity">
    <text evidence="3">Belongs to the ROX family.</text>
</comment>
<dbReference type="PANTHER" id="PTHR13096">
    <property type="entry name" value="MINA53 MYC INDUCED NUCLEAR ANTIGEN"/>
    <property type="match status" value="1"/>
</dbReference>
<dbReference type="AlphaFoldDB" id="A0A5B8MXG1"/>
<reference evidence="5 6" key="1">
    <citation type="submission" date="2018-07" db="EMBL/GenBank/DDBJ databases">
        <title>The complete nuclear genome of the prasinophyte Chloropicon primus (CCMP1205).</title>
        <authorList>
            <person name="Pombert J.-F."/>
            <person name="Otis C."/>
            <person name="Turmel M."/>
            <person name="Lemieux C."/>
        </authorList>
    </citation>
    <scope>NUCLEOTIDE SEQUENCE [LARGE SCALE GENOMIC DNA]</scope>
    <source>
        <strain evidence="5 6">CCMP1205</strain>
    </source>
</reference>
<evidence type="ECO:0000313" key="6">
    <source>
        <dbReference type="Proteomes" id="UP000316726"/>
    </source>
</evidence>
<comment type="cofactor">
    <cofactor evidence="3">
        <name>Fe(2+)</name>
        <dbReference type="ChEBI" id="CHEBI:29033"/>
    </cofactor>
    <text evidence="3">Binds 1 Fe(2+) ion per subunit.</text>
</comment>
<dbReference type="SMART" id="SM00558">
    <property type="entry name" value="JmjC"/>
    <property type="match status" value="1"/>
</dbReference>
<dbReference type="Gene3D" id="1.10.10.1500">
    <property type="entry name" value="JmjC domain-containing ribosomal oxygenase (ROX), dimer domain"/>
    <property type="match status" value="1"/>
</dbReference>
<proteinExistence type="inferred from homology"/>
<dbReference type="PANTHER" id="PTHR13096:SF8">
    <property type="entry name" value="RIBOSOMAL OXYGENASE 1"/>
    <property type="match status" value="1"/>
</dbReference>
<dbReference type="Gene3D" id="2.60.120.650">
    <property type="entry name" value="Cupin"/>
    <property type="match status" value="1"/>
</dbReference>
<dbReference type="GO" id="GO:0005506">
    <property type="term" value="F:iron ion binding"/>
    <property type="evidence" value="ECO:0007669"/>
    <property type="project" value="UniProtKB-UniRule"/>
</dbReference>
<dbReference type="STRING" id="1764295.A0A5B8MXG1"/>
<dbReference type="GO" id="GO:0051864">
    <property type="term" value="F:histone H3K36 demethylase activity"/>
    <property type="evidence" value="ECO:0007669"/>
    <property type="project" value="TreeGrafter"/>
</dbReference>
<evidence type="ECO:0000259" key="4">
    <source>
        <dbReference type="PROSITE" id="PS51184"/>
    </source>
</evidence>
<dbReference type="GO" id="GO:0032453">
    <property type="term" value="F:histone H3K4 demethylase activity"/>
    <property type="evidence" value="ECO:0007669"/>
    <property type="project" value="TreeGrafter"/>
</dbReference>